<feature type="compositionally biased region" description="Basic and acidic residues" evidence="8">
    <location>
        <begin position="1002"/>
        <end position="1012"/>
    </location>
</feature>
<feature type="domain" description="RING-type" evidence="9">
    <location>
        <begin position="202"/>
        <end position="249"/>
    </location>
</feature>
<dbReference type="GO" id="GO:0031490">
    <property type="term" value="F:chromatin DNA binding"/>
    <property type="evidence" value="ECO:0007669"/>
    <property type="project" value="TreeGrafter"/>
</dbReference>
<sequence length="1077" mass="121705">MAISEDPEGAVGDGGGVTKRGSKRRAKGAAKGRGRPKRRSGDRSFAPPAMDWVAVGDRVLRERRHAPNVFCERDTDDDDEETATNQFKSQRKKRNDAGKKRGPRKTKPEHVDSKAHFPNSKCHGDRKGDGAETVRGKDSRNGEVLQTAKKRKKGDAGKVSATKRLKREDEEQKKASSSKHKDCNETNRKGKKMLTGDNALMCHQCQRNDKGRVVWCKSCRNKRFCVPCIQRWYPGLSEDEFAAQCPYCRKNCNCKGCLRMRGVEEPPKKEISEGNQFRYACHVLHLLLPWLRQLRQEQKEEKKLEAKIQGALMNEVKLEQAECNIDERVYCDNCKTSIVDFHRSCKYCFYDLCLSCCGEIHNGEIPGGEEVKILEPEPRDKSYIFVAKNQHQRCSLRGHNSSLKNVSSNGMGSSEAPKNSLLLWKSESDGSIRCPPKERGGCGGSVLDLKCLFPEKMLSDLEERADRIVRSKVFAKAVTKRTDQCPCYDHSGSVRIHDVREAANRKGSSDNHIYCPVATGIKEDDLVHFQMHWTKGEPVIVSDVLQLTSGLSWEPLVMWRALREKKTNGDVEDEHFAVRAIDCLDWNEVEINMHMFFMGYMKGRMHPTVYWPEMLKLKDWPPSSSFDQRLPRHGAEFISALPFPEYTDPRYGPLNLAVKLPDDALKPDLGPKTYIAYGFHQELGRGDSVTKLHCDMSDAVNILTHTTQVTYEGYQLEKIEKLRKKMKEQDLQELYGVSESGTERDLLSSSTDSRNLTVDETSKTSCNDGTYKEISDGLDINAVPPVNTEGDVKDNSSSHESKVQSEAGQCSDYIDKNNSYAGMHNGAHCITGKSGDHERTGGALWDIFRREDSDKLQDYLRKHATEFRHIYCNPVKQVIHPIHDQTFYLTEEHKRKLKEEYGVEPWTFEQRLGEAVFIPAGCPHQVRNLKSCIKVAMDFVSPENVNECIKLTGEFRRLPPGHRAKEDKLEIKKIALHALNQVINFLDPFSEGLKSGAAQPKNKKEAEAEEQKKPKRGRPCRKSNDEATEDKPKNKAGRQRGEKSGDGKSKDGVVDEMPPKRQSNCLKGSGKVASVGD</sequence>
<dbReference type="InterPro" id="IPR001841">
    <property type="entry name" value="Znf_RING"/>
</dbReference>
<evidence type="ECO:0008006" key="13">
    <source>
        <dbReference type="Google" id="ProtNLM"/>
    </source>
</evidence>
<evidence type="ECO:0000256" key="7">
    <source>
        <dbReference type="PROSITE-ProRule" id="PRU00175"/>
    </source>
</evidence>
<organism evidence="11 12">
    <name type="scientific">Miscanthus lutarioriparius</name>
    <dbReference type="NCBI Taxonomy" id="422564"/>
    <lineage>
        <taxon>Eukaryota</taxon>
        <taxon>Viridiplantae</taxon>
        <taxon>Streptophyta</taxon>
        <taxon>Embryophyta</taxon>
        <taxon>Tracheophyta</taxon>
        <taxon>Spermatophyta</taxon>
        <taxon>Magnoliopsida</taxon>
        <taxon>Liliopsida</taxon>
        <taxon>Poales</taxon>
        <taxon>Poaceae</taxon>
        <taxon>PACMAD clade</taxon>
        <taxon>Panicoideae</taxon>
        <taxon>Andropogonodae</taxon>
        <taxon>Andropogoneae</taxon>
        <taxon>Saccharinae</taxon>
        <taxon>Miscanthus</taxon>
    </lineage>
</organism>
<feature type="compositionally biased region" description="Polar residues" evidence="8">
    <location>
        <begin position="747"/>
        <end position="768"/>
    </location>
</feature>
<keyword evidence="12" id="KW-1185">Reference proteome</keyword>
<dbReference type="Pfam" id="PF10497">
    <property type="entry name" value="zf-4CXXC_R1"/>
    <property type="match status" value="1"/>
</dbReference>
<dbReference type="PANTHER" id="PTHR12549:SF64">
    <property type="entry name" value="OS02G0828900 PROTEIN"/>
    <property type="match status" value="1"/>
</dbReference>
<keyword evidence="5" id="KW-0804">Transcription</keyword>
<dbReference type="Gene3D" id="2.60.120.650">
    <property type="entry name" value="Cupin"/>
    <property type="match status" value="1"/>
</dbReference>
<dbReference type="GO" id="GO:0000785">
    <property type="term" value="C:chromatin"/>
    <property type="evidence" value="ECO:0007669"/>
    <property type="project" value="TreeGrafter"/>
</dbReference>
<dbReference type="OrthoDB" id="1667110at2759"/>
<keyword evidence="4" id="KW-0805">Transcription regulation</keyword>
<accession>A0A811MG18</accession>
<feature type="compositionally biased region" description="Basic and acidic residues" evidence="8">
    <location>
        <begin position="166"/>
        <end position="188"/>
    </location>
</feature>
<evidence type="ECO:0000256" key="1">
    <source>
        <dbReference type="ARBA" id="ARBA00004123"/>
    </source>
</evidence>
<feature type="compositionally biased region" description="Basic and acidic residues" evidence="8">
    <location>
        <begin position="122"/>
        <end position="141"/>
    </location>
</feature>
<feature type="domain" description="JmjC" evidence="10">
    <location>
        <begin position="649"/>
        <end position="956"/>
    </location>
</feature>
<evidence type="ECO:0000313" key="11">
    <source>
        <dbReference type="EMBL" id="CAD6205787.1"/>
    </source>
</evidence>
<dbReference type="InterPro" id="IPR045109">
    <property type="entry name" value="LSDs-like"/>
</dbReference>
<feature type="compositionally biased region" description="Basic residues" evidence="8">
    <location>
        <begin position="89"/>
        <end position="105"/>
    </location>
</feature>
<dbReference type="FunFam" id="2.60.120.650:FF:000034">
    <property type="entry name" value="Transcription factor jumonji (JmjC) domain-containing protein"/>
    <property type="match status" value="1"/>
</dbReference>
<dbReference type="EMBL" id="CAJGYO010000001">
    <property type="protein sequence ID" value="CAD6205787.1"/>
    <property type="molecule type" value="Genomic_DNA"/>
</dbReference>
<dbReference type="SMART" id="SM00558">
    <property type="entry name" value="JmjC"/>
    <property type="match status" value="1"/>
</dbReference>
<feature type="compositionally biased region" description="Basic and acidic residues" evidence="8">
    <location>
        <begin position="790"/>
        <end position="803"/>
    </location>
</feature>
<feature type="region of interest" description="Disordered" evidence="8">
    <location>
        <begin position="1"/>
        <end position="190"/>
    </location>
</feature>
<reference evidence="11" key="1">
    <citation type="submission" date="2020-10" db="EMBL/GenBank/DDBJ databases">
        <authorList>
            <person name="Han B."/>
            <person name="Lu T."/>
            <person name="Zhao Q."/>
            <person name="Huang X."/>
            <person name="Zhao Y."/>
        </authorList>
    </citation>
    <scope>NUCLEOTIDE SEQUENCE</scope>
</reference>
<gene>
    <name evidence="11" type="ORF">NCGR_LOCUS3556</name>
</gene>
<evidence type="ECO:0000256" key="6">
    <source>
        <dbReference type="ARBA" id="ARBA00023242"/>
    </source>
</evidence>
<feature type="compositionally biased region" description="Basic and acidic residues" evidence="8">
    <location>
        <begin position="106"/>
        <end position="115"/>
    </location>
</feature>
<dbReference type="InterPro" id="IPR018866">
    <property type="entry name" value="Znf-4CXXC_R1"/>
</dbReference>
<evidence type="ECO:0000256" key="5">
    <source>
        <dbReference type="ARBA" id="ARBA00023163"/>
    </source>
</evidence>
<keyword evidence="6" id="KW-0539">Nucleus</keyword>
<dbReference type="GO" id="GO:0008270">
    <property type="term" value="F:zinc ion binding"/>
    <property type="evidence" value="ECO:0007669"/>
    <property type="project" value="UniProtKB-KW"/>
</dbReference>
<evidence type="ECO:0000256" key="8">
    <source>
        <dbReference type="SAM" id="MobiDB-lite"/>
    </source>
</evidence>
<dbReference type="FunFam" id="2.60.120.650:FF:000033">
    <property type="entry name" value="Transcription factor jumonji (JmjC) domain-containing protein"/>
    <property type="match status" value="1"/>
</dbReference>
<dbReference type="InterPro" id="IPR003347">
    <property type="entry name" value="JmjC_dom"/>
</dbReference>
<evidence type="ECO:0000313" key="12">
    <source>
        <dbReference type="Proteomes" id="UP000604825"/>
    </source>
</evidence>
<keyword evidence="7" id="KW-0862">Zinc</keyword>
<keyword evidence="3" id="KW-0479">Metal-binding</keyword>
<feature type="compositionally biased region" description="Basic residues" evidence="8">
    <location>
        <begin position="20"/>
        <end position="40"/>
    </location>
</feature>
<protein>
    <recommendedName>
        <fullName evidence="13">Transcription factor jumonji (JmjC) domain-containing protein</fullName>
    </recommendedName>
</protein>
<proteinExistence type="inferred from homology"/>
<dbReference type="GO" id="GO:0000118">
    <property type="term" value="C:histone deacetylase complex"/>
    <property type="evidence" value="ECO:0007669"/>
    <property type="project" value="TreeGrafter"/>
</dbReference>
<dbReference type="GO" id="GO:0006357">
    <property type="term" value="P:regulation of transcription by RNA polymerase II"/>
    <property type="evidence" value="ECO:0007669"/>
    <property type="project" value="TreeGrafter"/>
</dbReference>
<comment type="similarity">
    <text evidence="2">Belongs to the JARID1 histone demethylase family.</text>
</comment>
<feature type="compositionally biased region" description="Basic and acidic residues" evidence="8">
    <location>
        <begin position="1022"/>
        <end position="1059"/>
    </location>
</feature>
<evidence type="ECO:0000259" key="9">
    <source>
        <dbReference type="PROSITE" id="PS50089"/>
    </source>
</evidence>
<dbReference type="Proteomes" id="UP000604825">
    <property type="component" value="Unassembled WGS sequence"/>
</dbReference>
<name>A0A811MG18_9POAL</name>
<dbReference type="GO" id="GO:0032454">
    <property type="term" value="F:histone H3K9 demethylase activity"/>
    <property type="evidence" value="ECO:0007669"/>
    <property type="project" value="InterPro"/>
</dbReference>
<dbReference type="AlphaFoldDB" id="A0A811MG18"/>
<evidence type="ECO:0000256" key="4">
    <source>
        <dbReference type="ARBA" id="ARBA00023015"/>
    </source>
</evidence>
<dbReference type="PROSITE" id="PS50089">
    <property type="entry name" value="ZF_RING_2"/>
    <property type="match status" value="1"/>
</dbReference>
<evidence type="ECO:0000256" key="3">
    <source>
        <dbReference type="ARBA" id="ARBA00022723"/>
    </source>
</evidence>
<dbReference type="PROSITE" id="PS51184">
    <property type="entry name" value="JMJC"/>
    <property type="match status" value="1"/>
</dbReference>
<comment type="subcellular location">
    <subcellularLocation>
        <location evidence="1">Nucleus</location>
    </subcellularLocation>
</comment>
<keyword evidence="7" id="KW-0863">Zinc-finger</keyword>
<feature type="region of interest" description="Disordered" evidence="8">
    <location>
        <begin position="735"/>
        <end position="808"/>
    </location>
</feature>
<dbReference type="SUPFAM" id="SSF51197">
    <property type="entry name" value="Clavaminate synthase-like"/>
    <property type="match status" value="1"/>
</dbReference>
<dbReference type="PANTHER" id="PTHR12549">
    <property type="entry name" value="JMJC DOMAIN-CONTAINING HISTONE DEMETHYLATION PROTEIN"/>
    <property type="match status" value="1"/>
</dbReference>
<dbReference type="GO" id="GO:0003712">
    <property type="term" value="F:transcription coregulator activity"/>
    <property type="evidence" value="ECO:0007669"/>
    <property type="project" value="TreeGrafter"/>
</dbReference>
<comment type="caution">
    <text evidence="11">The sequence shown here is derived from an EMBL/GenBank/DDBJ whole genome shotgun (WGS) entry which is preliminary data.</text>
</comment>
<dbReference type="Pfam" id="PF02373">
    <property type="entry name" value="JmjC"/>
    <property type="match status" value="1"/>
</dbReference>
<evidence type="ECO:0000259" key="10">
    <source>
        <dbReference type="PROSITE" id="PS51184"/>
    </source>
</evidence>
<evidence type="ECO:0000256" key="2">
    <source>
        <dbReference type="ARBA" id="ARBA00006801"/>
    </source>
</evidence>
<feature type="region of interest" description="Disordered" evidence="8">
    <location>
        <begin position="994"/>
        <end position="1077"/>
    </location>
</feature>